<feature type="domain" description="Response regulatory" evidence="3">
    <location>
        <begin position="2"/>
        <end position="117"/>
    </location>
</feature>
<evidence type="ECO:0000313" key="6">
    <source>
        <dbReference type="Proteomes" id="UP000281985"/>
    </source>
</evidence>
<dbReference type="SUPFAM" id="SSF52172">
    <property type="entry name" value="CheY-like"/>
    <property type="match status" value="1"/>
</dbReference>
<evidence type="ECO:0000256" key="2">
    <source>
        <dbReference type="PROSITE-ProRule" id="PRU00169"/>
    </source>
</evidence>
<name>A0A3M0G1E9_9FLAO</name>
<keyword evidence="6" id="KW-1185">Reference proteome</keyword>
<dbReference type="Pfam" id="PF04397">
    <property type="entry name" value="LytTR"/>
    <property type="match status" value="1"/>
</dbReference>
<accession>A0A3M0G1E9</accession>
<dbReference type="Gene3D" id="2.40.50.1020">
    <property type="entry name" value="LytTr DNA-binding domain"/>
    <property type="match status" value="1"/>
</dbReference>
<dbReference type="Proteomes" id="UP000281985">
    <property type="component" value="Unassembled WGS sequence"/>
</dbReference>
<reference evidence="5 6" key="1">
    <citation type="submission" date="2018-10" db="EMBL/GenBank/DDBJ databases">
        <title>Dokdonia luteus sp. nov., isolated from sea water.</title>
        <authorList>
            <person name="Zhou L.Y."/>
            <person name="Du Z.J."/>
        </authorList>
    </citation>
    <scope>NUCLEOTIDE SEQUENCE [LARGE SCALE GENOMIC DNA]</scope>
    <source>
        <strain evidence="5 6">SH27</strain>
    </source>
</reference>
<evidence type="ECO:0000259" key="4">
    <source>
        <dbReference type="PROSITE" id="PS50930"/>
    </source>
</evidence>
<dbReference type="Pfam" id="PF00072">
    <property type="entry name" value="Response_reg"/>
    <property type="match status" value="1"/>
</dbReference>
<protein>
    <submittedName>
        <fullName evidence="5">DNA-binding response regulator</fullName>
    </submittedName>
</protein>
<evidence type="ECO:0000256" key="1">
    <source>
        <dbReference type="ARBA" id="ARBA00023125"/>
    </source>
</evidence>
<organism evidence="5 6">
    <name type="scientific">Dokdonia sinensis</name>
    <dbReference type="NCBI Taxonomy" id="2479847"/>
    <lineage>
        <taxon>Bacteria</taxon>
        <taxon>Pseudomonadati</taxon>
        <taxon>Bacteroidota</taxon>
        <taxon>Flavobacteriia</taxon>
        <taxon>Flavobacteriales</taxon>
        <taxon>Flavobacteriaceae</taxon>
        <taxon>Dokdonia</taxon>
    </lineage>
</organism>
<dbReference type="GO" id="GO:0000976">
    <property type="term" value="F:transcription cis-regulatory region binding"/>
    <property type="evidence" value="ECO:0007669"/>
    <property type="project" value="TreeGrafter"/>
</dbReference>
<dbReference type="PROSITE" id="PS50110">
    <property type="entry name" value="RESPONSE_REGULATORY"/>
    <property type="match status" value="1"/>
</dbReference>
<evidence type="ECO:0000313" key="5">
    <source>
        <dbReference type="EMBL" id="RMB58595.1"/>
    </source>
</evidence>
<dbReference type="GO" id="GO:0000156">
    <property type="term" value="F:phosphorelay response regulator activity"/>
    <property type="evidence" value="ECO:0007669"/>
    <property type="project" value="TreeGrafter"/>
</dbReference>
<dbReference type="PANTHER" id="PTHR48111">
    <property type="entry name" value="REGULATOR OF RPOS"/>
    <property type="match status" value="1"/>
</dbReference>
<keyword evidence="1 5" id="KW-0238">DNA-binding</keyword>
<dbReference type="PROSITE" id="PS50930">
    <property type="entry name" value="HTH_LYTTR"/>
    <property type="match status" value="1"/>
</dbReference>
<proteinExistence type="predicted"/>
<dbReference type="InterPro" id="IPR039420">
    <property type="entry name" value="WalR-like"/>
</dbReference>
<dbReference type="RefSeq" id="WP_121917519.1">
    <property type="nucleotide sequence ID" value="NZ_REFV01000008.1"/>
</dbReference>
<feature type="domain" description="HTH LytTR-type" evidence="4">
    <location>
        <begin position="144"/>
        <end position="248"/>
    </location>
</feature>
<dbReference type="InterPro" id="IPR007492">
    <property type="entry name" value="LytTR_DNA-bd_dom"/>
</dbReference>
<comment type="caution">
    <text evidence="5">The sequence shown here is derived from an EMBL/GenBank/DDBJ whole genome shotgun (WGS) entry which is preliminary data.</text>
</comment>
<dbReference type="Gene3D" id="3.40.50.2300">
    <property type="match status" value="1"/>
</dbReference>
<dbReference type="EMBL" id="REFV01000008">
    <property type="protein sequence ID" value="RMB58595.1"/>
    <property type="molecule type" value="Genomic_DNA"/>
</dbReference>
<sequence>MNVIIIDDEKRARNVLRVLLEEHCPEITTIYEAEDLRSGVALIKEHHPEIVFLDIEMPQHSGLEIVNFIDKDAFQFEIIFTTAYSEYAIKAFQLAAIDYILKPVRPSQVKTAVARAIQFIGKSNINQKLEELKNEMKSEGFKKIALPVADGIRFEQIEDIVVLEADGMYTNIAMRDGETIVISKPLKHFVNLLQDLPFFYKPHRSYLINIRFIKQYIKSDGGYVRMENGQSVSISKDNRDDFLALMQNQ</sequence>
<dbReference type="AlphaFoldDB" id="A0A3M0G1E9"/>
<feature type="modified residue" description="4-aspartylphosphate" evidence="2">
    <location>
        <position position="54"/>
    </location>
</feature>
<dbReference type="InterPro" id="IPR011006">
    <property type="entry name" value="CheY-like_superfamily"/>
</dbReference>
<keyword evidence="2" id="KW-0597">Phosphoprotein</keyword>
<gene>
    <name evidence="5" type="ORF">EAX61_09870</name>
</gene>
<dbReference type="SMART" id="SM00850">
    <property type="entry name" value="LytTR"/>
    <property type="match status" value="1"/>
</dbReference>
<dbReference type="SMART" id="SM00448">
    <property type="entry name" value="REC"/>
    <property type="match status" value="1"/>
</dbReference>
<evidence type="ECO:0000259" key="3">
    <source>
        <dbReference type="PROSITE" id="PS50110"/>
    </source>
</evidence>
<dbReference type="GO" id="GO:0005829">
    <property type="term" value="C:cytosol"/>
    <property type="evidence" value="ECO:0007669"/>
    <property type="project" value="TreeGrafter"/>
</dbReference>
<dbReference type="PANTHER" id="PTHR48111:SF69">
    <property type="entry name" value="RESPONSE REGULATOR RECEIVER"/>
    <property type="match status" value="1"/>
</dbReference>
<dbReference type="InterPro" id="IPR001789">
    <property type="entry name" value="Sig_transdc_resp-reg_receiver"/>
</dbReference>
<dbReference type="GO" id="GO:0032993">
    <property type="term" value="C:protein-DNA complex"/>
    <property type="evidence" value="ECO:0007669"/>
    <property type="project" value="TreeGrafter"/>
</dbReference>
<dbReference type="GO" id="GO:0006355">
    <property type="term" value="P:regulation of DNA-templated transcription"/>
    <property type="evidence" value="ECO:0007669"/>
    <property type="project" value="TreeGrafter"/>
</dbReference>
<dbReference type="OrthoDB" id="2168082at2"/>